<dbReference type="AlphaFoldDB" id="A0A0A3Z464"/>
<sequence>MLKLKYPVPRITKAISRHAARTLFTLMPQGEPEILMSDLTLLDRLYDEIRTRVNPPVHITSHPQRVGSHSCLALHFKGKLCSSIDLLITVNSHLSWPTEDDYHHPRWYMTVVDAADLLYLQLYLAHKLSSKDMK</sequence>
<dbReference type="EMBL" id="JRUQ01000032">
    <property type="protein sequence ID" value="KGT93887.1"/>
    <property type="molecule type" value="Genomic_DNA"/>
</dbReference>
<dbReference type="OrthoDB" id="6429087at2"/>
<proteinExistence type="predicted"/>
<gene>
    <name evidence="1" type="ORF">NG99_11255</name>
</gene>
<keyword evidence="2" id="KW-1185">Reference proteome</keyword>
<accession>A0A0A3Z464</accession>
<evidence type="ECO:0000313" key="1">
    <source>
        <dbReference type="EMBL" id="KGT93887.1"/>
    </source>
</evidence>
<name>A0A0A3Z464_9GAMM</name>
<comment type="caution">
    <text evidence="1">The sequence shown here is derived from an EMBL/GenBank/DDBJ whole genome shotgun (WGS) entry which is preliminary data.</text>
</comment>
<dbReference type="eggNOG" id="ENOG5032V1M">
    <property type="taxonomic scope" value="Bacteria"/>
</dbReference>
<reference evidence="1 2" key="1">
    <citation type="submission" date="2014-10" db="EMBL/GenBank/DDBJ databases">
        <title>Genome sequence of Erwinia typographi M043b.</title>
        <authorList>
            <person name="Chan K.-G."/>
            <person name="Tan W.-S."/>
        </authorList>
    </citation>
    <scope>NUCLEOTIDE SEQUENCE [LARGE SCALE GENOMIC DNA]</scope>
    <source>
        <strain evidence="1 2">M043b</strain>
    </source>
</reference>
<organism evidence="1 2">
    <name type="scientific">Erwinia typographi</name>
    <dbReference type="NCBI Taxonomy" id="371042"/>
    <lineage>
        <taxon>Bacteria</taxon>
        <taxon>Pseudomonadati</taxon>
        <taxon>Pseudomonadota</taxon>
        <taxon>Gammaproteobacteria</taxon>
        <taxon>Enterobacterales</taxon>
        <taxon>Erwiniaceae</taxon>
        <taxon>Erwinia</taxon>
    </lineage>
</organism>
<dbReference type="Proteomes" id="UP000030351">
    <property type="component" value="Unassembled WGS sequence"/>
</dbReference>
<dbReference type="STRING" id="371042.NG99_11255"/>
<evidence type="ECO:0000313" key="2">
    <source>
        <dbReference type="Proteomes" id="UP000030351"/>
    </source>
</evidence>
<protein>
    <submittedName>
        <fullName evidence="1">Uncharacterized protein</fullName>
    </submittedName>
</protein>
<dbReference type="RefSeq" id="WP_034892356.1">
    <property type="nucleotide sequence ID" value="NZ_JRUQ01000032.1"/>
</dbReference>